<dbReference type="Proteomes" id="UP000237718">
    <property type="component" value="Unassembled WGS sequence"/>
</dbReference>
<sequence length="250" mass="26386">MMRHMTCAMPPAFPATKTMLTRILTSALFAGAAAGLIVALLQLFFVQPVLLHAELYETGALVHFGGDPVSAHPELPGLFDEPMRNLLSILFTMLTYTGYALVLVALMSQAERQGHVVTARHGIIWGIAGFVAFHFAPGFTLAPEVPGVAAADVGARQIWWVATVATAGIAMWLIAFGGNLVSYVVPALLLIAPHVIGAPEPDTFTGPVPTEIGALFAARAFGIGMAAWVLLGAFAAYFWQTESARDAAAA</sequence>
<keyword evidence="1" id="KW-1133">Transmembrane helix</keyword>
<evidence type="ECO:0000256" key="1">
    <source>
        <dbReference type="SAM" id="Phobius"/>
    </source>
</evidence>
<accession>A0A2T1AP89</accession>
<protein>
    <submittedName>
        <fullName evidence="2">Cobalt transporter subunit CbtA</fullName>
    </submittedName>
</protein>
<feature type="transmembrane region" description="Helical" evidence="1">
    <location>
        <begin position="118"/>
        <end position="137"/>
    </location>
</feature>
<dbReference type="AlphaFoldDB" id="A0A2T1AP89"/>
<organism evidence="2 3">
    <name type="scientific">Tritonibacter scottomollicae</name>
    <name type="common">Epibacterium scottomollicae</name>
    <dbReference type="NCBI Taxonomy" id="483013"/>
    <lineage>
        <taxon>Bacteria</taxon>
        <taxon>Pseudomonadati</taxon>
        <taxon>Pseudomonadota</taxon>
        <taxon>Alphaproteobacteria</taxon>
        <taxon>Rhodobacterales</taxon>
        <taxon>Paracoccaceae</taxon>
        <taxon>Tritonibacter</taxon>
    </lineage>
</organism>
<dbReference type="Pfam" id="PF09490">
    <property type="entry name" value="CbtA"/>
    <property type="match status" value="1"/>
</dbReference>
<dbReference type="NCBIfam" id="TIGR02458">
    <property type="entry name" value="CbtA"/>
    <property type="match status" value="1"/>
</dbReference>
<dbReference type="InterPro" id="IPR012666">
    <property type="entry name" value="CbtA_put"/>
</dbReference>
<reference evidence="2 3" key="1">
    <citation type="submission" date="2018-03" db="EMBL/GenBank/DDBJ databases">
        <title>Genomic Encyclopedia of Archaeal and Bacterial Type Strains, Phase II (KMG-II): from individual species to whole genera.</title>
        <authorList>
            <person name="Goeker M."/>
        </authorList>
    </citation>
    <scope>NUCLEOTIDE SEQUENCE [LARGE SCALE GENOMIC DNA]</scope>
    <source>
        <strain evidence="2 3">DSM 25328</strain>
    </source>
</reference>
<comment type="caution">
    <text evidence="2">The sequence shown here is derived from an EMBL/GenBank/DDBJ whole genome shotgun (WGS) entry which is preliminary data.</text>
</comment>
<proteinExistence type="predicted"/>
<evidence type="ECO:0000313" key="2">
    <source>
        <dbReference type="EMBL" id="PRZ50431.1"/>
    </source>
</evidence>
<keyword evidence="1" id="KW-0812">Transmembrane</keyword>
<evidence type="ECO:0000313" key="3">
    <source>
        <dbReference type="Proteomes" id="UP000237718"/>
    </source>
</evidence>
<feature type="transmembrane region" description="Helical" evidence="1">
    <location>
        <begin position="180"/>
        <end position="196"/>
    </location>
</feature>
<feature type="transmembrane region" description="Helical" evidence="1">
    <location>
        <begin position="216"/>
        <end position="239"/>
    </location>
</feature>
<dbReference type="EMBL" id="PVUF01000001">
    <property type="protein sequence ID" value="PRZ50431.1"/>
    <property type="molecule type" value="Genomic_DNA"/>
</dbReference>
<name>A0A2T1AP89_TRISK</name>
<keyword evidence="1" id="KW-0472">Membrane</keyword>
<gene>
    <name evidence="2" type="ORF">CLV89_101652</name>
</gene>
<feature type="transmembrane region" description="Helical" evidence="1">
    <location>
        <begin position="86"/>
        <end position="106"/>
    </location>
</feature>
<feature type="transmembrane region" description="Helical" evidence="1">
    <location>
        <begin position="157"/>
        <end position="175"/>
    </location>
</feature>